<name>A0A9P5P2L8_9AGAR</name>
<dbReference type="Pfam" id="PF20149">
    <property type="entry name" value="DUF6532"/>
    <property type="match status" value="1"/>
</dbReference>
<comment type="caution">
    <text evidence="3">The sequence shown here is derived from an EMBL/GenBank/DDBJ whole genome shotgun (WGS) entry which is preliminary data.</text>
</comment>
<proteinExistence type="predicted"/>
<feature type="domain" description="DUF6532" evidence="2">
    <location>
        <begin position="29"/>
        <end position="166"/>
    </location>
</feature>
<evidence type="ECO:0000313" key="3">
    <source>
        <dbReference type="EMBL" id="KAF9038397.1"/>
    </source>
</evidence>
<feature type="region of interest" description="Disordered" evidence="1">
    <location>
        <begin position="218"/>
        <end position="237"/>
    </location>
</feature>
<dbReference type="InterPro" id="IPR045341">
    <property type="entry name" value="DUF6532"/>
</dbReference>
<evidence type="ECO:0000259" key="2">
    <source>
        <dbReference type="Pfam" id="PF20149"/>
    </source>
</evidence>
<dbReference type="AlphaFoldDB" id="A0A9P5P2L8"/>
<accession>A0A9P5P2L8</accession>
<evidence type="ECO:0000313" key="4">
    <source>
        <dbReference type="Proteomes" id="UP000772434"/>
    </source>
</evidence>
<dbReference type="OrthoDB" id="2681784at2759"/>
<dbReference type="Proteomes" id="UP000772434">
    <property type="component" value="Unassembled WGS sequence"/>
</dbReference>
<reference evidence="3" key="1">
    <citation type="submission" date="2020-11" db="EMBL/GenBank/DDBJ databases">
        <authorList>
            <consortium name="DOE Joint Genome Institute"/>
            <person name="Ahrendt S."/>
            <person name="Riley R."/>
            <person name="Andreopoulos W."/>
            <person name="Labutti K."/>
            <person name="Pangilinan J."/>
            <person name="Ruiz-Duenas F.J."/>
            <person name="Barrasa J.M."/>
            <person name="Sanchez-Garcia M."/>
            <person name="Camarero S."/>
            <person name="Miyauchi S."/>
            <person name="Serrano A."/>
            <person name="Linde D."/>
            <person name="Babiker R."/>
            <person name="Drula E."/>
            <person name="Ayuso-Fernandez I."/>
            <person name="Pacheco R."/>
            <person name="Padilla G."/>
            <person name="Ferreira P."/>
            <person name="Barriuso J."/>
            <person name="Kellner H."/>
            <person name="Castanera R."/>
            <person name="Alfaro M."/>
            <person name="Ramirez L."/>
            <person name="Pisabarro A.G."/>
            <person name="Kuo A."/>
            <person name="Tritt A."/>
            <person name="Lipzen A."/>
            <person name="He G."/>
            <person name="Yan M."/>
            <person name="Ng V."/>
            <person name="Cullen D."/>
            <person name="Martin F."/>
            <person name="Rosso M.-N."/>
            <person name="Henrissat B."/>
            <person name="Hibbett D."/>
            <person name="Martinez A.T."/>
            <person name="Grigoriev I.V."/>
        </authorList>
    </citation>
    <scope>NUCLEOTIDE SEQUENCE</scope>
    <source>
        <strain evidence="3">AH 40177</strain>
    </source>
</reference>
<sequence>MEILQELANEYKGEGDMIDVFARVLASVDTQQELVQFLGYARSGFFTNCMAKAREWVPTRFGIPGKMKSTEVKELIAWLMQDGHYKYGEVNIQNKTYNTQLPFGCEGIAHILQIVNARTIAPTTIALMLTFIEHALHEYSEGVYRHVEFLDTARSRYCFHLSSFNRIAVQAPIWAEDFRSSLYKLILTQSNKEFLLDVEADDLTEVDIKGLESNAVATRGASPLPSSSPPRSSPIRA</sequence>
<protein>
    <recommendedName>
        <fullName evidence="2">DUF6532 domain-containing protein</fullName>
    </recommendedName>
</protein>
<evidence type="ECO:0000256" key="1">
    <source>
        <dbReference type="SAM" id="MobiDB-lite"/>
    </source>
</evidence>
<keyword evidence="4" id="KW-1185">Reference proteome</keyword>
<feature type="compositionally biased region" description="Pro residues" evidence="1">
    <location>
        <begin position="226"/>
        <end position="237"/>
    </location>
</feature>
<organism evidence="3 4">
    <name type="scientific">Rhodocollybia butyracea</name>
    <dbReference type="NCBI Taxonomy" id="206335"/>
    <lineage>
        <taxon>Eukaryota</taxon>
        <taxon>Fungi</taxon>
        <taxon>Dikarya</taxon>
        <taxon>Basidiomycota</taxon>
        <taxon>Agaricomycotina</taxon>
        <taxon>Agaricomycetes</taxon>
        <taxon>Agaricomycetidae</taxon>
        <taxon>Agaricales</taxon>
        <taxon>Marasmiineae</taxon>
        <taxon>Omphalotaceae</taxon>
        <taxon>Rhodocollybia</taxon>
    </lineage>
</organism>
<gene>
    <name evidence="3" type="ORF">BDP27DRAFT_1435482</name>
</gene>
<dbReference type="EMBL" id="JADNRY010000589">
    <property type="protein sequence ID" value="KAF9038397.1"/>
    <property type="molecule type" value="Genomic_DNA"/>
</dbReference>